<feature type="transmembrane region" description="Helical" evidence="1">
    <location>
        <begin position="26"/>
        <end position="46"/>
    </location>
</feature>
<name>A0ABU0J2I3_9HYPH</name>
<evidence type="ECO:0000256" key="1">
    <source>
        <dbReference type="SAM" id="Phobius"/>
    </source>
</evidence>
<protein>
    <recommendedName>
        <fullName evidence="4">DUF4175 domain-containing protein</fullName>
    </recommendedName>
</protein>
<reference evidence="2 3" key="1">
    <citation type="submission" date="2023-07" db="EMBL/GenBank/DDBJ databases">
        <title>Genomic Encyclopedia of Type Strains, Phase IV (KMG-IV): sequencing the most valuable type-strain genomes for metagenomic binning, comparative biology and taxonomic classification.</title>
        <authorList>
            <person name="Goeker M."/>
        </authorList>
    </citation>
    <scope>NUCLEOTIDE SEQUENCE [LARGE SCALE GENOMIC DNA]</scope>
    <source>
        <strain evidence="2 3">DSM 19619</strain>
    </source>
</reference>
<keyword evidence="1" id="KW-1133">Transmembrane helix</keyword>
<evidence type="ECO:0008006" key="4">
    <source>
        <dbReference type="Google" id="ProtNLM"/>
    </source>
</evidence>
<evidence type="ECO:0000313" key="2">
    <source>
        <dbReference type="EMBL" id="MDQ0468473.1"/>
    </source>
</evidence>
<comment type="caution">
    <text evidence="2">The sequence shown here is derived from an EMBL/GenBank/DDBJ whole genome shotgun (WGS) entry which is preliminary data.</text>
</comment>
<sequence length="82" mass="9382">MQSEPHYWFPAKRWGWGWGLPISWEGWLVLAAFVVLVVAGVVLFPPAREFGRFIAYTAVLCVLLIAVAWLKGEPPRWRWGGD</sequence>
<feature type="transmembrane region" description="Helical" evidence="1">
    <location>
        <begin position="53"/>
        <end position="70"/>
    </location>
</feature>
<dbReference type="RefSeq" id="WP_307269724.1">
    <property type="nucleotide sequence ID" value="NZ_JAUSVX010000002.1"/>
</dbReference>
<keyword evidence="1" id="KW-0472">Membrane</keyword>
<accession>A0ABU0J2I3</accession>
<evidence type="ECO:0000313" key="3">
    <source>
        <dbReference type="Proteomes" id="UP001242480"/>
    </source>
</evidence>
<dbReference type="Proteomes" id="UP001242480">
    <property type="component" value="Unassembled WGS sequence"/>
</dbReference>
<keyword evidence="3" id="KW-1185">Reference proteome</keyword>
<keyword evidence="1" id="KW-0812">Transmembrane</keyword>
<organism evidence="2 3">
    <name type="scientific">Labrys wisconsinensis</name>
    <dbReference type="NCBI Taxonomy" id="425677"/>
    <lineage>
        <taxon>Bacteria</taxon>
        <taxon>Pseudomonadati</taxon>
        <taxon>Pseudomonadota</taxon>
        <taxon>Alphaproteobacteria</taxon>
        <taxon>Hyphomicrobiales</taxon>
        <taxon>Xanthobacteraceae</taxon>
        <taxon>Labrys</taxon>
    </lineage>
</organism>
<dbReference type="EMBL" id="JAUSVX010000002">
    <property type="protein sequence ID" value="MDQ0468473.1"/>
    <property type="molecule type" value="Genomic_DNA"/>
</dbReference>
<gene>
    <name evidence="2" type="ORF">QO011_001473</name>
</gene>
<proteinExistence type="predicted"/>